<dbReference type="OrthoDB" id="10049591at2759"/>
<name>A0A815N918_9BILA</name>
<evidence type="ECO:0000313" key="3">
    <source>
        <dbReference type="EMBL" id="CAF2039724.1"/>
    </source>
</evidence>
<reference evidence="1" key="1">
    <citation type="submission" date="2021-02" db="EMBL/GenBank/DDBJ databases">
        <authorList>
            <person name="Nowell W R."/>
        </authorList>
    </citation>
    <scope>NUCLEOTIDE SEQUENCE</scope>
</reference>
<dbReference type="EMBL" id="CAJOBJ010000145">
    <property type="protein sequence ID" value="CAF3799047.1"/>
    <property type="molecule type" value="Genomic_DNA"/>
</dbReference>
<comment type="caution">
    <text evidence="1">The sequence shown here is derived from an EMBL/GenBank/DDBJ whole genome shotgun (WGS) entry which is preliminary data.</text>
</comment>
<accession>A0A815N918</accession>
<evidence type="ECO:0000313" key="2">
    <source>
        <dbReference type="EMBL" id="CAF1472725.1"/>
    </source>
</evidence>
<dbReference type="EMBL" id="CAJNOV010011079">
    <property type="protein sequence ID" value="CAF1436022.1"/>
    <property type="molecule type" value="Genomic_DNA"/>
</dbReference>
<dbReference type="EMBL" id="CAJOBH010005036">
    <property type="protein sequence ID" value="CAF4011337.1"/>
    <property type="molecule type" value="Genomic_DNA"/>
</dbReference>
<dbReference type="Proteomes" id="UP000681967">
    <property type="component" value="Unassembled WGS sequence"/>
</dbReference>
<evidence type="ECO:0000313" key="1">
    <source>
        <dbReference type="EMBL" id="CAF1436022.1"/>
    </source>
</evidence>
<evidence type="ECO:0000313" key="5">
    <source>
        <dbReference type="EMBL" id="CAF4011337.1"/>
    </source>
</evidence>
<dbReference type="EMBL" id="CAJNOW010006049">
    <property type="protein sequence ID" value="CAF1472725.1"/>
    <property type="molecule type" value="Genomic_DNA"/>
</dbReference>
<evidence type="ECO:0000313" key="4">
    <source>
        <dbReference type="EMBL" id="CAF3799047.1"/>
    </source>
</evidence>
<proteinExistence type="predicted"/>
<dbReference type="Proteomes" id="UP000663834">
    <property type="component" value="Unassembled WGS sequence"/>
</dbReference>
<gene>
    <name evidence="5" type="ORF">BYL167_LOCUS14245</name>
    <name evidence="1" type="ORF">CJN711_LOCUS23816</name>
    <name evidence="4" type="ORF">GIL414_LOCUS982</name>
    <name evidence="2" type="ORF">KQP761_LOCUS13125</name>
    <name evidence="3" type="ORF">MBJ925_LOCUS11193</name>
</gene>
<sequence>MIFPPQKSGQVVRHGLKTSLDLVVSVLTFEITKAGTLHQGRLSTQAMEKIISCRVYRSEDIAAESRKEITDSGSLLELAHSLAEIHPFGDTFSDLLLNSDYAPKFSIKFDPSTKCYLKEEDNTTTDCIMIGAIDKWWNRYCTGDKAYIAECRSWLWRLLEANILLLWDKFHDKIDDRLWSYWYRVLISAAACCVILDAYHRKCTSESGIKHLLSRDHKFNHYAISITISEPEEEISIPEKSIEEKLIQQETIEEKPIQQEDIETAICSLQVIYDPESYDVEASELMRSLSISATTKIVTIAMEQASNNCSLANKTYIIKCALGFQINENAADDCRDDSLARILMLHVFNLDIRDVAKAIDQQAEISWSGKRINRASIVTLLLSAESGHHRNNNDTHNLADHKVVNEDWTLEDDMAAIYALENFNLALGDLEKYFQYDSNIKSVLKLYSIEDKSSPVLDSSSDFSEDPTYSIEKHWKEIKRHCGAKDALKKYHDTSGKPWEVTSVPGTRTSLATLGFGKKTKGRIATVPNDDNTHRVIAHVGNHNSYETYRKKTHTGVIAIFNGSDEKRLNNRLTLFQYLREGEGVFDVSTRFDED</sequence>
<organism evidence="1 6">
    <name type="scientific">Rotaria magnacalcarata</name>
    <dbReference type="NCBI Taxonomy" id="392030"/>
    <lineage>
        <taxon>Eukaryota</taxon>
        <taxon>Metazoa</taxon>
        <taxon>Spiralia</taxon>
        <taxon>Gnathifera</taxon>
        <taxon>Rotifera</taxon>
        <taxon>Eurotatoria</taxon>
        <taxon>Bdelloidea</taxon>
        <taxon>Philodinida</taxon>
        <taxon>Philodinidae</taxon>
        <taxon>Rotaria</taxon>
    </lineage>
</organism>
<dbReference type="Proteomes" id="UP000663824">
    <property type="component" value="Unassembled WGS sequence"/>
</dbReference>
<evidence type="ECO:0000313" key="6">
    <source>
        <dbReference type="Proteomes" id="UP000663855"/>
    </source>
</evidence>
<dbReference type="Proteomes" id="UP000663855">
    <property type="component" value="Unassembled WGS sequence"/>
</dbReference>
<dbReference type="AlphaFoldDB" id="A0A815N918"/>
<protein>
    <submittedName>
        <fullName evidence="1">Uncharacterized protein</fullName>
    </submittedName>
</protein>
<dbReference type="EMBL" id="CAJNRE010004888">
    <property type="protein sequence ID" value="CAF2039724.1"/>
    <property type="molecule type" value="Genomic_DNA"/>
</dbReference>
<dbReference type="Proteomes" id="UP000681720">
    <property type="component" value="Unassembled WGS sequence"/>
</dbReference>